<reference evidence="5" key="1">
    <citation type="submission" date="2016-10" db="EMBL/GenBank/DDBJ databases">
        <authorList>
            <person name="Varghese N."/>
            <person name="Submissions S."/>
        </authorList>
    </citation>
    <scope>NUCLEOTIDE SEQUENCE [LARGE SCALE GENOMIC DNA]</scope>
    <source>
        <strain evidence="5">DSM 17933</strain>
    </source>
</reference>
<protein>
    <submittedName>
        <fullName evidence="4">Predicted dehydrogenase</fullName>
    </submittedName>
</protein>
<evidence type="ECO:0000313" key="5">
    <source>
        <dbReference type="Proteomes" id="UP000199643"/>
    </source>
</evidence>
<keyword evidence="1" id="KW-0732">Signal</keyword>
<feature type="chain" id="PRO_5011649418" evidence="1">
    <location>
        <begin position="33"/>
        <end position="379"/>
    </location>
</feature>
<gene>
    <name evidence="4" type="ORF">SAMN05421827_11190</name>
</gene>
<dbReference type="OrthoDB" id="9815825at2"/>
<evidence type="ECO:0000259" key="2">
    <source>
        <dbReference type="Pfam" id="PF01408"/>
    </source>
</evidence>
<dbReference type="Pfam" id="PF22725">
    <property type="entry name" value="GFO_IDH_MocA_C3"/>
    <property type="match status" value="1"/>
</dbReference>
<dbReference type="InterPro" id="IPR036291">
    <property type="entry name" value="NAD(P)-bd_dom_sf"/>
</dbReference>
<dbReference type="RefSeq" id="WP_090501136.1">
    <property type="nucleotide sequence ID" value="NZ_FNCH01000011.1"/>
</dbReference>
<dbReference type="InterPro" id="IPR051450">
    <property type="entry name" value="Gfo/Idh/MocA_Oxidoreductases"/>
</dbReference>
<dbReference type="STRING" id="405671.SAMN05421827_11190"/>
<dbReference type="AlphaFoldDB" id="A0A1G7X6S4"/>
<evidence type="ECO:0000259" key="3">
    <source>
        <dbReference type="Pfam" id="PF22725"/>
    </source>
</evidence>
<feature type="domain" description="Gfo/Idh/MocA-like oxidoreductase N-terminal" evidence="2">
    <location>
        <begin position="35"/>
        <end position="153"/>
    </location>
</feature>
<proteinExistence type="predicted"/>
<evidence type="ECO:0000256" key="1">
    <source>
        <dbReference type="SAM" id="SignalP"/>
    </source>
</evidence>
<dbReference type="SUPFAM" id="SSF55347">
    <property type="entry name" value="Glyceraldehyde-3-phosphate dehydrogenase-like, C-terminal domain"/>
    <property type="match status" value="1"/>
</dbReference>
<dbReference type="Proteomes" id="UP000199643">
    <property type="component" value="Unassembled WGS sequence"/>
</dbReference>
<accession>A0A1G7X6S4</accession>
<dbReference type="Gene3D" id="3.40.50.720">
    <property type="entry name" value="NAD(P)-binding Rossmann-like Domain"/>
    <property type="match status" value="1"/>
</dbReference>
<dbReference type="PANTHER" id="PTHR43377">
    <property type="entry name" value="BILIVERDIN REDUCTASE A"/>
    <property type="match status" value="1"/>
</dbReference>
<dbReference type="InterPro" id="IPR055170">
    <property type="entry name" value="GFO_IDH_MocA-like_dom"/>
</dbReference>
<feature type="signal peptide" evidence="1">
    <location>
        <begin position="1"/>
        <end position="32"/>
    </location>
</feature>
<name>A0A1G7X6S4_9SPHI</name>
<dbReference type="Pfam" id="PF01408">
    <property type="entry name" value="GFO_IDH_MocA"/>
    <property type="match status" value="1"/>
</dbReference>
<dbReference type="PANTHER" id="PTHR43377:SF1">
    <property type="entry name" value="BILIVERDIN REDUCTASE A"/>
    <property type="match status" value="1"/>
</dbReference>
<dbReference type="InterPro" id="IPR000683">
    <property type="entry name" value="Gfo/Idh/MocA-like_OxRdtase_N"/>
</dbReference>
<keyword evidence="5" id="KW-1185">Reference proteome</keyword>
<dbReference type="GO" id="GO:0000166">
    <property type="term" value="F:nucleotide binding"/>
    <property type="evidence" value="ECO:0007669"/>
    <property type="project" value="InterPro"/>
</dbReference>
<dbReference type="Gene3D" id="3.30.360.10">
    <property type="entry name" value="Dihydrodipicolinate Reductase, domain 2"/>
    <property type="match status" value="1"/>
</dbReference>
<feature type="domain" description="GFO/IDH/MocA-like oxidoreductase" evidence="3">
    <location>
        <begin position="170"/>
        <end position="292"/>
    </location>
</feature>
<organism evidence="4 5">
    <name type="scientific">Pedobacter terrae</name>
    <dbReference type="NCBI Taxonomy" id="405671"/>
    <lineage>
        <taxon>Bacteria</taxon>
        <taxon>Pseudomonadati</taxon>
        <taxon>Bacteroidota</taxon>
        <taxon>Sphingobacteriia</taxon>
        <taxon>Sphingobacteriales</taxon>
        <taxon>Sphingobacteriaceae</taxon>
        <taxon>Pedobacter</taxon>
    </lineage>
</organism>
<dbReference type="EMBL" id="FNCH01000011">
    <property type="protein sequence ID" value="SDG79899.1"/>
    <property type="molecule type" value="Genomic_DNA"/>
</dbReference>
<dbReference type="SUPFAM" id="SSF51735">
    <property type="entry name" value="NAD(P)-binding Rossmann-fold domains"/>
    <property type="match status" value="1"/>
</dbReference>
<sequence>MKTVNHKIKYFCRFNTLIVSFLLMFVSSKAQQKLNVAIAGLNHDHVYLIMNSYQKAEVNIIGIAESNPELVNRFKARYKIPDSIFYNNLPDLLKKKKPEVVLAYNAISDHLAVVEAAAPLGISVMVEKPLAISVKQAARMAELAKQYKVHILTNYETTWYPSNQEVYKNVKENNTIGAIRKMIVHDGHQGPKEIGVSKEFLSWLTDPDKNGAGALVDFGCYGANLMTWLMDGKAPVSVTAITHQVKKEVYPKVDDDATILLEYPNATGIIEASWNWPFSIKDMEVFGETGYIQAINEKNIRARQNTKDNYEIYQSKTLASTYANHLSYLSAILKGEIKPKNDLSSLENNLIVVSILEAAKISAKTGKKVMLNGQAPKTK</sequence>
<evidence type="ECO:0000313" key="4">
    <source>
        <dbReference type="EMBL" id="SDG79899.1"/>
    </source>
</evidence>